<evidence type="ECO:0000313" key="3">
    <source>
        <dbReference type="EMBL" id="ABG42958.2"/>
    </source>
</evidence>
<accession>A3QTU0</accession>
<dbReference type="RefSeq" id="YP_001096166.2">
    <property type="nucleotide sequence ID" value="NC_009127.1"/>
</dbReference>
<keyword evidence="2" id="KW-0812">Transmembrane</keyword>
<feature type="region of interest" description="Disordered" evidence="1">
    <location>
        <begin position="212"/>
        <end position="232"/>
    </location>
</feature>
<dbReference type="Proteomes" id="UP000160099">
    <property type="component" value="Segment"/>
</dbReference>
<evidence type="ECO:0000313" key="4">
    <source>
        <dbReference type="EMBL" id="AIC32486.1"/>
    </source>
</evidence>
<reference evidence="4 6" key="3">
    <citation type="journal article" date="2015" name="Vet. Microbiol.">
        <title>Whole-genome sequence of a novel Chinese cyprinid herpesvirus 3 isolate reveals the existence of a distinct European genotype in East Asia.</title>
        <authorList>
            <person name="Li W."/>
            <person name="Lee X."/>
            <person name="Weng S."/>
            <person name="He J."/>
            <person name="Dong C."/>
        </authorList>
    </citation>
    <scope>NUCLEOTIDE SEQUENCE [LARGE SCALE GENOMIC DNA]</scope>
    <source>
        <strain evidence="4">KHV-GZ11</strain>
    </source>
</reference>
<organism evidence="3 5">
    <name type="scientific">Cyprinid herpesvirus 3</name>
    <name type="common">CyHV-3</name>
    <dbReference type="NCBI Taxonomy" id="180230"/>
    <lineage>
        <taxon>Viruses</taxon>
        <taxon>Duplodnaviria</taxon>
        <taxon>Heunggongvirae</taxon>
        <taxon>Peploviricota</taxon>
        <taxon>Herviviricetes</taxon>
        <taxon>Herpesvirales</taxon>
        <taxon>Alloherpesviridae</taxon>
        <taxon>Cyvirus</taxon>
        <taxon>Cyvirus cyprinidallo3</taxon>
    </lineage>
</organism>
<dbReference type="EMBL" id="DQ657948">
    <property type="protein sequence ID" value="ABG42958.2"/>
    <property type="molecule type" value="Genomic_DNA"/>
</dbReference>
<protein>
    <submittedName>
        <fullName evidence="3">Membrane protein ORF131</fullName>
    </submittedName>
    <submittedName>
        <fullName evidence="4">ORF131L</fullName>
    </submittedName>
</protein>
<reference evidence="3" key="2">
    <citation type="submission" date="2007-03" db="EMBL/GenBank/DDBJ databases">
        <title>Comparative genomics of carp herpesviruses.</title>
        <authorList>
            <person name="Davison A.J."/>
            <person name="Kurobe T."/>
            <person name="Gatherer D."/>
            <person name="Cunningham C."/>
            <person name="Waltzek T.B."/>
            <person name="Korf I."/>
            <person name="Fukuda H."/>
            <person name="Hedrick R.P."/>
        </authorList>
    </citation>
    <scope>NUCLEOTIDE SEQUENCE</scope>
    <source>
        <strain evidence="3">KHV-U</strain>
    </source>
</reference>
<dbReference type="Proteomes" id="UP000156776">
    <property type="component" value="Segment"/>
</dbReference>
<keyword evidence="2" id="KW-0472">Membrane</keyword>
<dbReference type="GeneID" id="11266461"/>
<name>A3QTU0_CYHV3</name>
<feature type="compositionally biased region" description="Low complexity" evidence="1">
    <location>
        <begin position="212"/>
        <end position="226"/>
    </location>
</feature>
<feature type="compositionally biased region" description="Low complexity" evidence="1">
    <location>
        <begin position="340"/>
        <end position="356"/>
    </location>
</feature>
<feature type="transmembrane region" description="Helical" evidence="2">
    <location>
        <begin position="392"/>
        <end position="413"/>
    </location>
</feature>
<feature type="region of interest" description="Disordered" evidence="1">
    <location>
        <begin position="336"/>
        <end position="356"/>
    </location>
</feature>
<evidence type="ECO:0000256" key="2">
    <source>
        <dbReference type="SAM" id="Phobius"/>
    </source>
</evidence>
<gene>
    <name evidence="4" type="ORF">CyHV3-GZ_ORF131L</name>
    <name evidence="3" type="ORF">CyHV3_ORF131</name>
</gene>
<evidence type="ECO:0000313" key="6">
    <source>
        <dbReference type="Proteomes" id="UP000160099"/>
    </source>
</evidence>
<keyword evidence="5" id="KW-1185">Reference proteome</keyword>
<sequence length="429" mass="46149">MNAVNAVQLFFLVWSFTAVCQGDDDISVSCDDVTGSVGKEVTLTCNISLQCPDCSIKKCKFRSPTDSVICEQELLNDSCEQSNSFTCRYTTTTAMTEKFSFFVQTKCGMKQTEFTVDISDITISFETPELVEAYVNDVKVRMILLFGNTPQVIDAADDAARLNVILYQSGRVMIPEEEFLIQTAGLTTIPPTTRPTPPTAATLPPIITINVADPTTTRPTTTFTLPPTTPTTPSLEQLAASRAVYEAASIAAWLAQATTPLPTTTTTTPGTTTPPAPTPGLVVPLAQLREAFDPVYYSSLAPDTLPLPQPQVARIIAGPSTIRYKVTDPPPTHAPTVAMSTLPPSTTASTAPTTPTVPRSTLHWLNPAGFANQFHNCGSGSEALFKCSKGPVAFVSVISVCVIVLTLFGVTLYKFIKKRNAPVNYHPLQ</sequence>
<dbReference type="EMBL" id="KJ627438">
    <property type="protein sequence ID" value="AIC32486.1"/>
    <property type="molecule type" value="Genomic_DNA"/>
</dbReference>
<evidence type="ECO:0000256" key="1">
    <source>
        <dbReference type="SAM" id="MobiDB-lite"/>
    </source>
</evidence>
<reference evidence="3 5" key="1">
    <citation type="journal article" date="2007" name="J. Virol.">
        <title>Genome sequences of three koi herpesvirus isolates representing the expanding distribution of an emerging disease threatening koi and common carp worldwide.</title>
        <authorList>
            <person name="Aoki T."/>
            <person name="Hirono I."/>
            <person name="Kurokawa K."/>
            <person name="Fukuda H."/>
            <person name="Nahary R."/>
            <person name="Eldar A."/>
            <person name="Davison A.J."/>
            <person name="Waltzek T.B."/>
            <person name="Bercovier H."/>
            <person name="Hedrick R.P."/>
        </authorList>
    </citation>
    <scope>NUCLEOTIDE SEQUENCE [LARGE SCALE GENOMIC DNA]</scope>
    <source>
        <strain evidence="3 5">KHV-U</strain>
    </source>
</reference>
<evidence type="ECO:0000313" key="5">
    <source>
        <dbReference type="Proteomes" id="UP000156776"/>
    </source>
</evidence>
<proteinExistence type="predicted"/>
<dbReference type="KEGG" id="vg:11266461"/>
<keyword evidence="2" id="KW-1133">Transmembrane helix</keyword>